<feature type="compositionally biased region" description="Polar residues" evidence="1">
    <location>
        <begin position="291"/>
        <end position="302"/>
    </location>
</feature>
<name>A0ABV2YMY6_9ACTN</name>
<feature type="compositionally biased region" description="Polar residues" evidence="1">
    <location>
        <begin position="348"/>
        <end position="357"/>
    </location>
</feature>
<keyword evidence="3" id="KW-1185">Reference proteome</keyword>
<dbReference type="RefSeq" id="WP_159105641.1">
    <property type="nucleotide sequence ID" value="NZ_BEVZ01000004.1"/>
</dbReference>
<accession>A0ABV2YMY6</accession>
<evidence type="ECO:0008006" key="4">
    <source>
        <dbReference type="Google" id="ProtNLM"/>
    </source>
</evidence>
<dbReference type="Gene3D" id="1.20.1260.20">
    <property type="entry name" value="PPE superfamily"/>
    <property type="match status" value="1"/>
</dbReference>
<feature type="compositionally biased region" description="Low complexity" evidence="1">
    <location>
        <begin position="415"/>
        <end position="426"/>
    </location>
</feature>
<feature type="compositionally biased region" description="Low complexity" evidence="1">
    <location>
        <begin position="397"/>
        <end position="407"/>
    </location>
</feature>
<evidence type="ECO:0000313" key="2">
    <source>
        <dbReference type="EMBL" id="MEU3557078.1"/>
    </source>
</evidence>
<dbReference type="InterPro" id="IPR038332">
    <property type="entry name" value="PPE_sf"/>
</dbReference>
<sequence>MGGHDDKYYDEQIKGDIQEVKESAQVIDVVNKLEQVLGGILPGAGGRFFGRTNFEGHRLNDMIDMVEPANPEQVEEVGTSLLKASKAIDEAAEQLRVDIAKVDWEGESAEAFETWSSNLVTKAKSLATYSENVGQQITLAGSGLASVRKSMPPRDAREDPKSVSEIPAAKRVETNEEYVAAVKAEQHRQEAINQMIRLSSFYAVSEEALAGQEPPTFDPMPHVAVPAPQPAEWQGGEQRGQSGRVGYAGDPTVAGGRGSAADVAPVTARIDGSAAGDVPQVQPVGSGSMQIDSVATATPPQETTRPSSPSPATGPAATTIPVPPTTGNVGPITAVGRGGGPNARQMPISAQGQASRSVTGAGGKGTGPAVGRSPMQPVGPTGQQATGRAGGGGARGPVGPAGQQATGRAGGARGPVGPVGQQAATGRAGGGGARGPVGSMGQQAAAGRAGGAGARGSVGPMGQTQPVTGRQANSRSAGRVTGATPAPHGVAGGVPRANAPIGGQGSGRPVQSGAAATGGVVGGRPTGTTPNGPNGTRVPRGTVIGGSDGVTRGAGEQPGRRGVVGASGTPTAGAARPVQRPTTVPGGVVGAPSGAVSRRNRDKKRSTDADRRNTPPTNG</sequence>
<feature type="compositionally biased region" description="Low complexity" evidence="1">
    <location>
        <begin position="526"/>
        <end position="538"/>
    </location>
</feature>
<reference evidence="2 3" key="1">
    <citation type="submission" date="2024-06" db="EMBL/GenBank/DDBJ databases">
        <title>The Natural Products Discovery Center: Release of the First 8490 Sequenced Strains for Exploring Actinobacteria Biosynthetic Diversity.</title>
        <authorList>
            <person name="Kalkreuter E."/>
            <person name="Kautsar S.A."/>
            <person name="Yang D."/>
            <person name="Bader C.D."/>
            <person name="Teijaro C.N."/>
            <person name="Fluegel L."/>
            <person name="Davis C.M."/>
            <person name="Simpson J.R."/>
            <person name="Lauterbach L."/>
            <person name="Steele A.D."/>
            <person name="Gui C."/>
            <person name="Meng S."/>
            <person name="Li G."/>
            <person name="Viehrig K."/>
            <person name="Ye F."/>
            <person name="Su P."/>
            <person name="Kiefer A.F."/>
            <person name="Nichols A."/>
            <person name="Cepeda A.J."/>
            <person name="Yan W."/>
            <person name="Fan B."/>
            <person name="Jiang Y."/>
            <person name="Adhikari A."/>
            <person name="Zheng C.-J."/>
            <person name="Schuster L."/>
            <person name="Cowan T.M."/>
            <person name="Smanski M.J."/>
            <person name="Chevrette M.G."/>
            <person name="De Carvalho L.P.S."/>
            <person name="Shen B."/>
        </authorList>
    </citation>
    <scope>NUCLEOTIDE SEQUENCE [LARGE SCALE GENOMIC DNA]</scope>
    <source>
        <strain evidence="2 3">NPDC038104</strain>
    </source>
</reference>
<feature type="compositionally biased region" description="Low complexity" evidence="1">
    <location>
        <begin position="303"/>
        <end position="320"/>
    </location>
</feature>
<feature type="compositionally biased region" description="Low complexity" evidence="1">
    <location>
        <begin position="584"/>
        <end position="597"/>
    </location>
</feature>
<feature type="region of interest" description="Disordered" evidence="1">
    <location>
        <begin position="291"/>
        <end position="619"/>
    </location>
</feature>
<dbReference type="Proteomes" id="UP001550850">
    <property type="component" value="Unassembled WGS sequence"/>
</dbReference>
<evidence type="ECO:0000256" key="1">
    <source>
        <dbReference type="SAM" id="MobiDB-lite"/>
    </source>
</evidence>
<feature type="region of interest" description="Disordered" evidence="1">
    <location>
        <begin position="226"/>
        <end position="259"/>
    </location>
</feature>
<organism evidence="2 3">
    <name type="scientific">Streptomyces fragilis</name>
    <dbReference type="NCBI Taxonomy" id="67301"/>
    <lineage>
        <taxon>Bacteria</taxon>
        <taxon>Bacillati</taxon>
        <taxon>Actinomycetota</taxon>
        <taxon>Actinomycetes</taxon>
        <taxon>Kitasatosporales</taxon>
        <taxon>Streptomycetaceae</taxon>
        <taxon>Streptomyces</taxon>
    </lineage>
</organism>
<comment type="caution">
    <text evidence="2">The sequence shown here is derived from an EMBL/GenBank/DDBJ whole genome shotgun (WGS) entry which is preliminary data.</text>
</comment>
<protein>
    <recommendedName>
        <fullName evidence="4">Translation initiation factor IF-2</fullName>
    </recommendedName>
</protein>
<dbReference type="EMBL" id="JBEZUR010000047">
    <property type="protein sequence ID" value="MEU3557078.1"/>
    <property type="molecule type" value="Genomic_DNA"/>
</dbReference>
<feature type="compositionally biased region" description="Polar residues" evidence="1">
    <location>
        <begin position="462"/>
        <end position="476"/>
    </location>
</feature>
<evidence type="ECO:0000313" key="3">
    <source>
        <dbReference type="Proteomes" id="UP001550850"/>
    </source>
</evidence>
<gene>
    <name evidence="2" type="ORF">AB0E65_23095</name>
</gene>
<proteinExistence type="predicted"/>